<proteinExistence type="predicted"/>
<reference evidence="1" key="2">
    <citation type="journal article" date="2015" name="Data Brief">
        <title>Shoot transcriptome of the giant reed, Arundo donax.</title>
        <authorList>
            <person name="Barrero R.A."/>
            <person name="Guerrero F.D."/>
            <person name="Moolhuijzen P."/>
            <person name="Goolsby J.A."/>
            <person name="Tidwell J."/>
            <person name="Bellgard S.E."/>
            <person name="Bellgard M.I."/>
        </authorList>
    </citation>
    <scope>NUCLEOTIDE SEQUENCE</scope>
    <source>
        <tissue evidence="1">Shoot tissue taken approximately 20 cm above the soil surface</tissue>
    </source>
</reference>
<name>A0A0A9B074_ARUDO</name>
<reference evidence="1" key="1">
    <citation type="submission" date="2014-09" db="EMBL/GenBank/DDBJ databases">
        <authorList>
            <person name="Magalhaes I.L.F."/>
            <person name="Oliveira U."/>
            <person name="Santos F.R."/>
            <person name="Vidigal T.H.D.A."/>
            <person name="Brescovit A.D."/>
            <person name="Santos A.J."/>
        </authorList>
    </citation>
    <scope>NUCLEOTIDE SEQUENCE</scope>
    <source>
        <tissue evidence="1">Shoot tissue taken approximately 20 cm above the soil surface</tissue>
    </source>
</reference>
<accession>A0A0A9B074</accession>
<organism evidence="1">
    <name type="scientific">Arundo donax</name>
    <name type="common">Giant reed</name>
    <name type="synonym">Donax arundinaceus</name>
    <dbReference type="NCBI Taxonomy" id="35708"/>
    <lineage>
        <taxon>Eukaryota</taxon>
        <taxon>Viridiplantae</taxon>
        <taxon>Streptophyta</taxon>
        <taxon>Embryophyta</taxon>
        <taxon>Tracheophyta</taxon>
        <taxon>Spermatophyta</taxon>
        <taxon>Magnoliopsida</taxon>
        <taxon>Liliopsida</taxon>
        <taxon>Poales</taxon>
        <taxon>Poaceae</taxon>
        <taxon>PACMAD clade</taxon>
        <taxon>Arundinoideae</taxon>
        <taxon>Arundineae</taxon>
        <taxon>Arundo</taxon>
    </lineage>
</organism>
<protein>
    <submittedName>
        <fullName evidence="1">Uncharacterized protein</fullName>
    </submittedName>
</protein>
<dbReference type="EMBL" id="GBRH01240491">
    <property type="protein sequence ID" value="JAD57404.1"/>
    <property type="molecule type" value="Transcribed_RNA"/>
</dbReference>
<sequence length="44" mass="4939">MMRIDDEHSLIHSIILRATAADSAVGDRWIGDHLVVLVQLMIII</sequence>
<dbReference type="AlphaFoldDB" id="A0A0A9B074"/>
<evidence type="ECO:0000313" key="1">
    <source>
        <dbReference type="EMBL" id="JAD57404.1"/>
    </source>
</evidence>